<reference evidence="5" key="2">
    <citation type="submission" date="2021-04" db="EMBL/GenBank/DDBJ databases">
        <authorList>
            <person name="Gilroy R."/>
        </authorList>
    </citation>
    <scope>NUCLEOTIDE SEQUENCE</scope>
    <source>
        <strain evidence="5">ChiSjej1B19-5720</strain>
    </source>
</reference>
<gene>
    <name evidence="5" type="ORF">IAA06_08520</name>
</gene>
<evidence type="ECO:0000259" key="4">
    <source>
        <dbReference type="Pfam" id="PF03816"/>
    </source>
</evidence>
<evidence type="ECO:0000256" key="3">
    <source>
        <dbReference type="SAM" id="Phobius"/>
    </source>
</evidence>
<organism evidence="5 6">
    <name type="scientific">Candidatus Blautia faecavium</name>
    <dbReference type="NCBI Taxonomy" id="2838487"/>
    <lineage>
        <taxon>Bacteria</taxon>
        <taxon>Bacillati</taxon>
        <taxon>Bacillota</taxon>
        <taxon>Clostridia</taxon>
        <taxon>Lachnospirales</taxon>
        <taxon>Lachnospiraceae</taxon>
        <taxon>Blautia</taxon>
    </lineage>
</organism>
<feature type="compositionally biased region" description="Gly residues" evidence="2">
    <location>
        <begin position="420"/>
        <end position="504"/>
    </location>
</feature>
<dbReference type="InterPro" id="IPR050922">
    <property type="entry name" value="LytR/CpsA/Psr_CW_biosynth"/>
</dbReference>
<reference evidence="5" key="1">
    <citation type="journal article" date="2021" name="PeerJ">
        <title>Extensive microbial diversity within the chicken gut microbiome revealed by metagenomics and culture.</title>
        <authorList>
            <person name="Gilroy R."/>
            <person name="Ravi A."/>
            <person name="Getino M."/>
            <person name="Pursley I."/>
            <person name="Horton D.L."/>
            <person name="Alikhan N.F."/>
            <person name="Baker D."/>
            <person name="Gharbi K."/>
            <person name="Hall N."/>
            <person name="Watson M."/>
            <person name="Adriaenssens E.M."/>
            <person name="Foster-Nyarko E."/>
            <person name="Jarju S."/>
            <person name="Secka A."/>
            <person name="Antonio M."/>
            <person name="Oren A."/>
            <person name="Chaudhuri R.R."/>
            <person name="La Ragione R."/>
            <person name="Hildebrand F."/>
            <person name="Pallen M.J."/>
        </authorList>
    </citation>
    <scope>NUCLEOTIDE SEQUENCE</scope>
    <source>
        <strain evidence="5">ChiSjej1B19-5720</strain>
    </source>
</reference>
<keyword evidence="3" id="KW-1133">Transmembrane helix</keyword>
<keyword evidence="3" id="KW-0472">Membrane</keyword>
<feature type="region of interest" description="Disordered" evidence="2">
    <location>
        <begin position="353"/>
        <end position="528"/>
    </location>
</feature>
<feature type="region of interest" description="Disordered" evidence="2">
    <location>
        <begin position="180"/>
        <end position="199"/>
    </location>
</feature>
<feature type="compositionally biased region" description="Low complexity" evidence="2">
    <location>
        <begin position="381"/>
        <end position="419"/>
    </location>
</feature>
<keyword evidence="3" id="KW-0812">Transmembrane</keyword>
<feature type="transmembrane region" description="Helical" evidence="3">
    <location>
        <begin position="7"/>
        <end position="27"/>
    </location>
</feature>
<dbReference type="Pfam" id="PF03816">
    <property type="entry name" value="LytR_cpsA_psr"/>
    <property type="match status" value="1"/>
</dbReference>
<dbReference type="InterPro" id="IPR004474">
    <property type="entry name" value="LytR_CpsA_psr"/>
</dbReference>
<dbReference type="Proteomes" id="UP000823842">
    <property type="component" value="Unassembled WGS sequence"/>
</dbReference>
<feature type="compositionally biased region" description="Low complexity" evidence="2">
    <location>
        <begin position="505"/>
        <end position="514"/>
    </location>
</feature>
<proteinExistence type="inferred from homology"/>
<comment type="similarity">
    <text evidence="1">Belongs to the LytR/CpsA/Psr (LCP) family.</text>
</comment>
<accession>A0A9D2LSX4</accession>
<dbReference type="AlphaFoldDB" id="A0A9D2LSX4"/>
<dbReference type="EMBL" id="DWYZ01000158">
    <property type="protein sequence ID" value="HJB28822.1"/>
    <property type="molecule type" value="Genomic_DNA"/>
</dbReference>
<dbReference type="PANTHER" id="PTHR33392:SF6">
    <property type="entry name" value="POLYISOPRENYL-TEICHOIC ACID--PEPTIDOGLYCAN TEICHOIC ACID TRANSFERASE TAGU"/>
    <property type="match status" value="1"/>
</dbReference>
<dbReference type="PANTHER" id="PTHR33392">
    <property type="entry name" value="POLYISOPRENYL-TEICHOIC ACID--PEPTIDOGLYCAN TEICHOIC ACID TRANSFERASE TAGU"/>
    <property type="match status" value="1"/>
</dbReference>
<evidence type="ECO:0000256" key="1">
    <source>
        <dbReference type="ARBA" id="ARBA00006068"/>
    </source>
</evidence>
<comment type="caution">
    <text evidence="5">The sequence shown here is derived from an EMBL/GenBank/DDBJ whole genome shotgun (WGS) entry which is preliminary data.</text>
</comment>
<sequence length="528" mass="55283">MRGKRKKILFAIEIVVLLLFIGGLYVYGQIMTRLDKIEQPVLNEEEIIVNQEAPQMTGYSTYALFGIDHRDKNAELGAENSDTIIIASVNNDTKDVKLVSVYRDTLLNIGDDTYTKANAAYAYGGAEQAISMLNTSLDLNITDYATVDFNALVTVIDLLGGLDIPMSYAEIEHMNNYSVETSEETGKSYTPIEKPDPAPEDQEAIIGTYHLNGVQATSYCRIRYTSSLDMGRTERQRMVIQLIVQKAKQAGLGTIFDIMDEVFPMVTTSLSKQEILELIPAMIGYSVDDTVGFPMEYKFSNIKGSIIVPTTLVSNVEQLHKFLYGEDTEYTPSTEVQTYSQRIIEIVGGEEQLTDEAAVSSETDETTDDTFIWQDTDTGENGWTGDSGSSSDWSDGSGSSDNSGGTWTDPGTGGETTDPGTGGGTTDPGTGGGTTDPGTGGGTTDPGTGGGTTDPGTGGGTTDPGTGGGTTDPGTGGGTTDPGTGGGTTDPGTGDGTTDGGGATDGTDAGWSDGSYGGGDGSSAEGTV</sequence>
<protein>
    <submittedName>
        <fullName evidence="5">LCP family protein</fullName>
    </submittedName>
</protein>
<evidence type="ECO:0000256" key="2">
    <source>
        <dbReference type="SAM" id="MobiDB-lite"/>
    </source>
</evidence>
<dbReference type="Gene3D" id="3.40.630.190">
    <property type="entry name" value="LCP protein"/>
    <property type="match status" value="1"/>
</dbReference>
<name>A0A9D2LSX4_9FIRM</name>
<evidence type="ECO:0000313" key="5">
    <source>
        <dbReference type="EMBL" id="HJB28822.1"/>
    </source>
</evidence>
<dbReference type="NCBIfam" id="TIGR00350">
    <property type="entry name" value="lytR_cpsA_psr"/>
    <property type="match status" value="1"/>
</dbReference>
<evidence type="ECO:0000313" key="6">
    <source>
        <dbReference type="Proteomes" id="UP000823842"/>
    </source>
</evidence>
<feature type="domain" description="Cell envelope-related transcriptional attenuator" evidence="4">
    <location>
        <begin position="80"/>
        <end position="248"/>
    </location>
</feature>